<evidence type="ECO:0000259" key="3">
    <source>
        <dbReference type="Pfam" id="PF23666"/>
    </source>
</evidence>
<dbReference type="InterPro" id="IPR025195">
    <property type="entry name" value="GTA_TIM_dom"/>
</dbReference>
<feature type="domain" description="Rcc01698-like C-terminal" evidence="3">
    <location>
        <begin position="1025"/>
        <end position="1123"/>
    </location>
</feature>
<accession>A0A1Q9B1I8</accession>
<dbReference type="Pfam" id="PF23666">
    <property type="entry name" value="Rcc01698_C"/>
    <property type="match status" value="1"/>
</dbReference>
<dbReference type="SUPFAM" id="SSF51445">
    <property type="entry name" value="(Trans)glycosidases"/>
    <property type="match status" value="1"/>
</dbReference>
<dbReference type="RefSeq" id="WP_075626161.1">
    <property type="nucleotide sequence ID" value="NZ_FOAM01000012.1"/>
</dbReference>
<comment type="caution">
    <text evidence="4">The sequence shown here is derived from an EMBL/GenBank/DDBJ whole genome shotgun (WGS) entry which is preliminary data.</text>
</comment>
<name>A0A1Q9B1I8_9HYPH</name>
<dbReference type="CDD" id="cd19607">
    <property type="entry name" value="GTA_TIM-barrel-like"/>
    <property type="match status" value="1"/>
</dbReference>
<dbReference type="InterPro" id="IPR032876">
    <property type="entry name" value="J_dom"/>
</dbReference>
<evidence type="ECO:0000259" key="1">
    <source>
        <dbReference type="Pfam" id="PF13547"/>
    </source>
</evidence>
<keyword evidence="5" id="KW-1185">Reference proteome</keyword>
<organism evidence="4 5">
    <name type="scientific">Xaviernesmea oryzae</name>
    <dbReference type="NCBI Taxonomy" id="464029"/>
    <lineage>
        <taxon>Bacteria</taxon>
        <taxon>Pseudomonadati</taxon>
        <taxon>Pseudomonadota</taxon>
        <taxon>Alphaproteobacteria</taxon>
        <taxon>Hyphomicrobiales</taxon>
        <taxon>Rhizobiaceae</taxon>
        <taxon>Rhizobium/Agrobacterium group</taxon>
        <taxon>Xaviernesmea</taxon>
    </lineage>
</organism>
<evidence type="ECO:0000259" key="2">
    <source>
        <dbReference type="Pfam" id="PF13550"/>
    </source>
</evidence>
<dbReference type="AlphaFoldDB" id="A0A1Q9B1I8"/>
<dbReference type="OrthoDB" id="8445115at2"/>
<sequence length="1277" mass="137013">MATLLLQTAGAAIGSVFGPVGAIVGRAVGAMAGSAIDHALLGGQRSEGVRLGDARLVGAEEGAAIPRAYGAVRLGGTLIWATRFEEEARVERQGGKGGGARSETFRYYANFALGLCEGPIACVRRVWADGRELDLSTVEMRVYRGTRDQAPDPLIEAKQGEGRTPAYRGLAYLVFEHFPLDAYGNRLPTIQAEVLRIVGSLENQIRAVTIIPGATEHGYDPQRVSESLGDGERRLITRNVFHGDSDWKASIDELQALCPHLERVALVVSWFGTDLRAGHCQIVPGVETAQRDDESSLWQVAGIARKAARLVSRSDGGPAYGGTPSDASVLAAIADLKARGLKVVLYPFLMMDIPHGNSLPDPYGGAAQAAYPWRGRITAARAPGLTGSPDRTAALRDEIARFMGTASTRDFRLEDGQIVCDAQDQGYRRMVLHAAMLARRAGGVEALLIGSELVGLSTLRDDTNGFPFVTALAKLAGDVRAMLGPDVALTYGADWSEYFGYHPADGSGDVYFHLDALWASEAIDAVGIDNYMPLSDWRDGDVDAGNPDGFRIAADGAALQRMITAGEGYDWYYPDAGARDRRQRLPIEDGLAGKPWVFRVKDIESWWANPHYDRVGGRERTTPTAWKARMKPIWFTELGCPAIDKGANQPNVFLDPKSVESAAPYFSSGRRDDLIQRRFLEAHLSHWAGRTLPAAVDPGHIFLWTWDARPFPAFPQDGGLFADGGNWRTGHWLTGRLGAGTLPDILAAILADHGFEAGDVEEAAGDLIGYVKAEQTAARNLIEPLMAAFCLDAVERGNKLAWRSRLARASTPLVLDVLAEEEGRADFEETRAHESELAGEAVLDHLDSENNYGRATSRALAPLAASARVLTLALPGTMHGEAAAAAVENMLRDHQASRRKLHFSLGPNALLPEPGDRIVLPDRLDGTFLIERIEDGLVRMVEARGFVSASAGAAAPPVRRIAPARRASSGYAPLVVMMDLPPYESGAETDFARAAAFARPWRRTVLSSSPVREDYVPRLSLNRPATIGSLRETLAPGVAGRLLPTALAVSLRGGECASVPLLSLLNGANRLAVLAANGIWEVLGFQAAEETAPGEWRLSGLLRGLGGSTDAMAAGAPAGARVVKLDAAVRTLGLTSEEVGRPIWWAAGTPGQAASAAFSFSGGLRAQTPLAPVHLSARRLARGDIALSWIRCGRVDSDSWTDGDIPFDEPDDLYRLEILSPSGAQKRTLTVQGPAHVYSAADERTDWGSPQDSLRIRVSQIGRVVASGLVAEAVLRV</sequence>
<feature type="domain" description="Tip attachment protein J" evidence="2">
    <location>
        <begin position="774"/>
        <end position="935"/>
    </location>
</feature>
<feature type="domain" description="GTA TIM-barrel-like" evidence="1">
    <location>
        <begin position="426"/>
        <end position="715"/>
    </location>
</feature>
<dbReference type="Gene3D" id="3.20.20.80">
    <property type="entry name" value="Glycosidases"/>
    <property type="match status" value="1"/>
</dbReference>
<proteinExistence type="predicted"/>
<protein>
    <submittedName>
        <fullName evidence="4">Uncharacterized protein</fullName>
    </submittedName>
</protein>
<gene>
    <name evidence="4" type="ORF">BJF93_19440</name>
</gene>
<dbReference type="InterPro" id="IPR017853">
    <property type="entry name" value="GH"/>
</dbReference>
<evidence type="ECO:0000313" key="4">
    <source>
        <dbReference type="EMBL" id="OLP61860.1"/>
    </source>
</evidence>
<dbReference type="Pfam" id="PF13550">
    <property type="entry name" value="Phage-tail_3"/>
    <property type="match status" value="1"/>
</dbReference>
<dbReference type="InterPro" id="IPR056490">
    <property type="entry name" value="Rcc01698_C"/>
</dbReference>
<dbReference type="Proteomes" id="UP000186364">
    <property type="component" value="Unassembled WGS sequence"/>
</dbReference>
<evidence type="ECO:0000313" key="5">
    <source>
        <dbReference type="Proteomes" id="UP000186364"/>
    </source>
</evidence>
<reference evidence="4 5" key="1">
    <citation type="submission" date="2016-09" db="EMBL/GenBank/DDBJ databases">
        <title>Rhizobium sp. nov., a novel species isolated from the rice rhizosphere.</title>
        <authorList>
            <person name="Zhao J."/>
            <person name="Zhang X."/>
        </authorList>
    </citation>
    <scope>NUCLEOTIDE SEQUENCE [LARGE SCALE GENOMIC DNA]</scope>
    <source>
        <strain evidence="4 5">1.7048</strain>
    </source>
</reference>
<dbReference type="Pfam" id="PF13547">
    <property type="entry name" value="GTA_TIM"/>
    <property type="match status" value="1"/>
</dbReference>
<dbReference type="EMBL" id="MKIP01000030">
    <property type="protein sequence ID" value="OLP61860.1"/>
    <property type="molecule type" value="Genomic_DNA"/>
</dbReference>